<dbReference type="RefSeq" id="XP_046056592.1">
    <property type="nucleotide sequence ID" value="XM_046185313.1"/>
</dbReference>
<keyword evidence="4" id="KW-0804">Transcription</keyword>
<evidence type="ECO:0000256" key="3">
    <source>
        <dbReference type="ARBA" id="ARBA00023125"/>
    </source>
</evidence>
<dbReference type="OrthoDB" id="4345476at2759"/>
<name>A0A9P9KWQ8_FUSRE</name>
<dbReference type="CDD" id="cd00067">
    <property type="entry name" value="GAL4"/>
    <property type="match status" value="1"/>
</dbReference>
<dbReference type="InterPro" id="IPR051439">
    <property type="entry name" value="XlnR/Xlr1"/>
</dbReference>
<dbReference type="EMBL" id="JAGMUX010000001">
    <property type="protein sequence ID" value="KAH7269824.1"/>
    <property type="molecule type" value="Genomic_DNA"/>
</dbReference>
<evidence type="ECO:0000256" key="2">
    <source>
        <dbReference type="ARBA" id="ARBA00023015"/>
    </source>
</evidence>
<evidence type="ECO:0000256" key="5">
    <source>
        <dbReference type="ARBA" id="ARBA00023242"/>
    </source>
</evidence>
<keyword evidence="2" id="KW-0805">Transcription regulation</keyword>
<sequence length="657" mass="73314">MARACDRCWLLKTQCDGESPCARCRRLQTACLYKRPVRRPGRPRLNSGRGRETGRGSDHLADHLADLSECSPPRREDSTDHPRTDNVTREESISSSDDVPNQLSTWPEEDNSARSNDTQHDNLVSNHGDSAIDIEGHTQVEQLTPRHHNEESTTHLHSEMLTSLGEAFALGLDLQMAQYMLSQVFDQSARLGIFTILSHLPPDMSPTSLLNQPGGQPRELSLMLLAVGLQLNFVWLPIDLQDSLELLIDTLRIESLKLMPMLAWKSSDINVSQSMSLLLASHTWCLQSGMVEIACRWNAIAGLIWHDLVRMGNLDPLQRTVLARVGKAIELQNAVLGMLHYKPPTASAGFQSLPGDLQHEVLSPGWITATSPTTLQTDFFSLFMPLVQPLQKVIALSHDSPALDEILDELEAYFIRFPTTLLEYKCLEHAYQTEAMIWFHGIFMLTYIDRDLFLLLTSDGLTSTGEFVSALDHSILLGEALPTLMLLDSRCQTISAASAFFVLISSVVTCLALREFDSSLDSYEAMTTVPSTLLASTDRHLRALEIFKQGTRFNVELIKNIQTCLSSVAIIGSPGLSSDYHRTLNELAFYGWASGGHGILRSPKQPVVESSQFMNRYPINSRFLQDRQARTHAIERICSPSARICQPGSFELSIELF</sequence>
<evidence type="ECO:0000259" key="7">
    <source>
        <dbReference type="PROSITE" id="PS50048"/>
    </source>
</evidence>
<dbReference type="SUPFAM" id="SSF57701">
    <property type="entry name" value="Zn2/Cys6 DNA-binding domain"/>
    <property type="match status" value="1"/>
</dbReference>
<dbReference type="Gene3D" id="4.10.240.10">
    <property type="entry name" value="Zn(2)-C6 fungal-type DNA-binding domain"/>
    <property type="match status" value="1"/>
</dbReference>
<protein>
    <recommendedName>
        <fullName evidence="7">Zn(2)-C6 fungal-type domain-containing protein</fullName>
    </recommendedName>
</protein>
<feature type="compositionally biased region" description="Basic and acidic residues" evidence="6">
    <location>
        <begin position="49"/>
        <end position="92"/>
    </location>
</feature>
<comment type="caution">
    <text evidence="8">The sequence shown here is derived from an EMBL/GenBank/DDBJ whole genome shotgun (WGS) entry which is preliminary data.</text>
</comment>
<feature type="domain" description="Zn(2)-C6 fungal-type" evidence="7">
    <location>
        <begin position="4"/>
        <end position="33"/>
    </location>
</feature>
<keyword evidence="9" id="KW-1185">Reference proteome</keyword>
<keyword evidence="1" id="KW-0862">Zinc</keyword>
<accession>A0A9P9KWQ8</accession>
<dbReference type="PANTHER" id="PTHR47663:SF1">
    <property type="entry name" value="XYLANOLYTIC TRANSCRIPTIONAL ACTIVATOR XLNR-RELATED"/>
    <property type="match status" value="1"/>
</dbReference>
<keyword evidence="3" id="KW-0238">DNA-binding</keyword>
<feature type="region of interest" description="Disordered" evidence="6">
    <location>
        <begin position="38"/>
        <end position="129"/>
    </location>
</feature>
<feature type="compositionally biased region" description="Polar residues" evidence="6">
    <location>
        <begin position="93"/>
        <end position="105"/>
    </location>
</feature>
<feature type="compositionally biased region" description="Polar residues" evidence="6">
    <location>
        <begin position="113"/>
        <end position="128"/>
    </location>
</feature>
<evidence type="ECO:0000256" key="4">
    <source>
        <dbReference type="ARBA" id="ARBA00023163"/>
    </source>
</evidence>
<dbReference type="GeneID" id="70215267"/>
<gene>
    <name evidence="8" type="ORF">BKA55DRAFT_24194</name>
</gene>
<dbReference type="SMART" id="SM00066">
    <property type="entry name" value="GAL4"/>
    <property type="match status" value="1"/>
</dbReference>
<proteinExistence type="predicted"/>
<dbReference type="Proteomes" id="UP000720189">
    <property type="component" value="Unassembled WGS sequence"/>
</dbReference>
<dbReference type="GO" id="GO:0008270">
    <property type="term" value="F:zinc ion binding"/>
    <property type="evidence" value="ECO:0007669"/>
    <property type="project" value="InterPro"/>
</dbReference>
<dbReference type="AlphaFoldDB" id="A0A9P9KWQ8"/>
<evidence type="ECO:0000256" key="1">
    <source>
        <dbReference type="ARBA" id="ARBA00022833"/>
    </source>
</evidence>
<dbReference type="PROSITE" id="PS00463">
    <property type="entry name" value="ZN2_CY6_FUNGAL_1"/>
    <property type="match status" value="1"/>
</dbReference>
<dbReference type="PROSITE" id="PS50048">
    <property type="entry name" value="ZN2_CY6_FUNGAL_2"/>
    <property type="match status" value="1"/>
</dbReference>
<dbReference type="GO" id="GO:0003677">
    <property type="term" value="F:DNA binding"/>
    <property type="evidence" value="ECO:0007669"/>
    <property type="project" value="UniProtKB-KW"/>
</dbReference>
<dbReference type="Pfam" id="PF00172">
    <property type="entry name" value="Zn_clus"/>
    <property type="match status" value="1"/>
</dbReference>
<evidence type="ECO:0000313" key="9">
    <source>
        <dbReference type="Proteomes" id="UP000720189"/>
    </source>
</evidence>
<evidence type="ECO:0000256" key="6">
    <source>
        <dbReference type="SAM" id="MobiDB-lite"/>
    </source>
</evidence>
<dbReference type="InterPro" id="IPR036864">
    <property type="entry name" value="Zn2-C6_fun-type_DNA-bd_sf"/>
</dbReference>
<reference evidence="8" key="1">
    <citation type="journal article" date="2021" name="Nat. Commun.">
        <title>Genetic determinants of endophytism in the Arabidopsis root mycobiome.</title>
        <authorList>
            <person name="Mesny F."/>
            <person name="Miyauchi S."/>
            <person name="Thiergart T."/>
            <person name="Pickel B."/>
            <person name="Atanasova L."/>
            <person name="Karlsson M."/>
            <person name="Huettel B."/>
            <person name="Barry K.W."/>
            <person name="Haridas S."/>
            <person name="Chen C."/>
            <person name="Bauer D."/>
            <person name="Andreopoulos W."/>
            <person name="Pangilinan J."/>
            <person name="LaButti K."/>
            <person name="Riley R."/>
            <person name="Lipzen A."/>
            <person name="Clum A."/>
            <person name="Drula E."/>
            <person name="Henrissat B."/>
            <person name="Kohler A."/>
            <person name="Grigoriev I.V."/>
            <person name="Martin F.M."/>
            <person name="Hacquard S."/>
        </authorList>
    </citation>
    <scope>NUCLEOTIDE SEQUENCE</scope>
    <source>
        <strain evidence="8">MPI-CAGE-AT-0023</strain>
    </source>
</reference>
<dbReference type="GO" id="GO:0000981">
    <property type="term" value="F:DNA-binding transcription factor activity, RNA polymerase II-specific"/>
    <property type="evidence" value="ECO:0007669"/>
    <property type="project" value="InterPro"/>
</dbReference>
<organism evidence="8 9">
    <name type="scientific">Fusarium redolens</name>
    <dbReference type="NCBI Taxonomy" id="48865"/>
    <lineage>
        <taxon>Eukaryota</taxon>
        <taxon>Fungi</taxon>
        <taxon>Dikarya</taxon>
        <taxon>Ascomycota</taxon>
        <taxon>Pezizomycotina</taxon>
        <taxon>Sordariomycetes</taxon>
        <taxon>Hypocreomycetidae</taxon>
        <taxon>Hypocreales</taxon>
        <taxon>Nectriaceae</taxon>
        <taxon>Fusarium</taxon>
        <taxon>Fusarium redolens species complex</taxon>
    </lineage>
</organism>
<evidence type="ECO:0000313" key="8">
    <source>
        <dbReference type="EMBL" id="KAH7269824.1"/>
    </source>
</evidence>
<dbReference type="InterPro" id="IPR001138">
    <property type="entry name" value="Zn2Cys6_DnaBD"/>
</dbReference>
<keyword evidence="5" id="KW-0539">Nucleus</keyword>
<dbReference type="PANTHER" id="PTHR47663">
    <property type="entry name" value="XYLANOLYTIC TRANSCRIPTIONAL ACTIVATOR XLNR-RELATED"/>
    <property type="match status" value="1"/>
</dbReference>